<name>A0AAD9JV46_9ANNE</name>
<dbReference type="AlphaFoldDB" id="A0AAD9JV46"/>
<gene>
    <name evidence="1" type="ORF">LSH36_142g07009</name>
</gene>
<evidence type="ECO:0000313" key="1">
    <source>
        <dbReference type="EMBL" id="KAK2160009.1"/>
    </source>
</evidence>
<dbReference type="SUPFAM" id="SSF52949">
    <property type="entry name" value="Macro domain-like"/>
    <property type="match status" value="1"/>
</dbReference>
<evidence type="ECO:0000313" key="2">
    <source>
        <dbReference type="Proteomes" id="UP001208570"/>
    </source>
</evidence>
<proteinExistence type="predicted"/>
<protein>
    <submittedName>
        <fullName evidence="1">Uncharacterized protein</fullName>
    </submittedName>
</protein>
<accession>A0AAD9JV46</accession>
<dbReference type="Gene3D" id="3.40.220.10">
    <property type="entry name" value="Leucine Aminopeptidase, subunit E, domain 1"/>
    <property type="match status" value="1"/>
</dbReference>
<dbReference type="EMBL" id="JAODUP010000142">
    <property type="protein sequence ID" value="KAK2160009.1"/>
    <property type="molecule type" value="Genomic_DNA"/>
</dbReference>
<dbReference type="InterPro" id="IPR043472">
    <property type="entry name" value="Macro_dom-like"/>
</dbReference>
<reference evidence="1" key="1">
    <citation type="journal article" date="2023" name="Mol. Biol. Evol.">
        <title>Third-Generation Sequencing Reveals the Adaptive Role of the Epigenome in Three Deep-Sea Polychaetes.</title>
        <authorList>
            <person name="Perez M."/>
            <person name="Aroh O."/>
            <person name="Sun Y."/>
            <person name="Lan Y."/>
            <person name="Juniper S.K."/>
            <person name="Young C.R."/>
            <person name="Angers B."/>
            <person name="Qian P.Y."/>
        </authorList>
    </citation>
    <scope>NUCLEOTIDE SEQUENCE</scope>
    <source>
        <strain evidence="1">P08H-3</strain>
    </source>
</reference>
<dbReference type="Proteomes" id="UP001208570">
    <property type="component" value="Unassembled WGS sequence"/>
</dbReference>
<comment type="caution">
    <text evidence="1">The sequence shown here is derived from an EMBL/GenBank/DDBJ whole genome shotgun (WGS) entry which is preliminary data.</text>
</comment>
<sequence length="96" mass="11183">MIQNKYSVDRTLNGKVSLWKGDIKDLDIDIIECNIDKQSKTGFSRINTVTLLETVRSFLETNKASVDRIVFCMDTDEQMEIYELNMTKYFPIIEAH</sequence>
<keyword evidence="2" id="KW-1185">Reference proteome</keyword>
<organism evidence="1 2">
    <name type="scientific">Paralvinella palmiformis</name>
    <dbReference type="NCBI Taxonomy" id="53620"/>
    <lineage>
        <taxon>Eukaryota</taxon>
        <taxon>Metazoa</taxon>
        <taxon>Spiralia</taxon>
        <taxon>Lophotrochozoa</taxon>
        <taxon>Annelida</taxon>
        <taxon>Polychaeta</taxon>
        <taxon>Sedentaria</taxon>
        <taxon>Canalipalpata</taxon>
        <taxon>Terebellida</taxon>
        <taxon>Terebelliformia</taxon>
        <taxon>Alvinellidae</taxon>
        <taxon>Paralvinella</taxon>
    </lineage>
</organism>